<dbReference type="EMBL" id="CP077091">
    <property type="protein sequence ID" value="QXI15133.1"/>
    <property type="molecule type" value="Genomic_DNA"/>
</dbReference>
<feature type="transmembrane region" description="Helical" evidence="1">
    <location>
        <begin position="1209"/>
        <end position="1228"/>
    </location>
</feature>
<protein>
    <recommendedName>
        <fullName evidence="6">Insecticidal toxin</fullName>
    </recommendedName>
</protein>
<keyword evidence="1" id="KW-0472">Membrane</keyword>
<feature type="transmembrane region" description="Helical" evidence="1">
    <location>
        <begin position="1249"/>
        <end position="1273"/>
    </location>
</feature>
<dbReference type="GO" id="GO:0016757">
    <property type="term" value="F:glycosyltransferase activity"/>
    <property type="evidence" value="ECO:0007669"/>
    <property type="project" value="InterPro"/>
</dbReference>
<sequence length="2371" mass="261958">MAVKSTDVQQFNTFSIEDYSALKKEFQAFADTVEYRSLTALFESLSQPITMADKLRALSLFRESLELLLSRMTSPVPPAVNKVRSELQDSIARLSATLDILADAPRPVPKIMHFVWVGGSQVGAIQRDYMNIWRRLLEPQGYRFNLWYDSDALLAFEMNRVIHDSARAHAMESGGDKVSRADVLSQMIEDRARVLKQQMFAYLQHPRWQGKADQARIDLMVRAYGKDRATLEAFRQQCLQTHQAMIGNDLLLRDVRHEFPGHFLADVYQREVAMRGNFAAASDVVRLQALYLEGGRYSDMDYLPPLAEKPGDVDISGYDEKQRLGLLQLLLNHDETLMPGRDRLRYADRTDTLPSRDKDALLAFARGKPGIEQIFVAPVDVFSPAHGLRMGTQFDREMNAHLLAQPQSGMTLAVMELVRFNYDCLDAVQHLATASAVDWSQTDGMLDVIEKVMSEKIEKAQLTYTRQQFLGKLGEAIIGYYRDGIRIGARGTIALTGPGAAITGAKNFIETHLLPRDEVYIQEHLRLADGYNVQTEEELISGWTVNADEDQWLVNEQEKWQAGKLKSRYAGQLAELLKQQTLIFKQGWPVIEGKPVLLTTVLQQLTDQLGEPFIHAMTEKLSGDIRFDKAISIGFDVREQILAQPQGELPVSHGAETASNVNELLTQMAGGKLTEQHLSPRQRVMLGAIFAADSLDAAGFAGVWQAAVDLARRTETGGLFARYNAIESLLRQGKSPMFEAGLARGLASATQTARELKVRALNEPLTVQQWGERIGQINRTAQREYHRQIFKRGGQVREALFKAGAVSARQVPQDLLMMTSGDPGRRCYPLALLMAAALTAGDSAERAVIGRVANASLMPDDADARALLLALDELQTTAFDDIGQPRGTQDLHSVTQTLEGKAAPAVLLLDTGNHALLVAKVILADATVYRVYDPNFALYGFTSVEQLQQGMQASLGANQNEIARLYGLADASNPSFNVIELNTTAIAEKVLSSNLRVDRFLQSTPATDLQTTTVWEKQAVARTRSLDGNSRMGQSLAQLDARYWAGEFDQATRQLRSEHAVGPEYLPLLETVKVADDGGYSVTLVDSRNPLNTLEVVTRDARFSRLKKHLGQLINAVAGKPGGAGEADGGSRLSFAFAIQALITEMRLRDYQGSDGPPALAVALQVQVYVGYAQLGFGVASDVVQIGRLVRQVVSGEQALRQASLAGRLAARAATSIGVAFSVANIGFDIYNLALAENHEQRSRFSTSLAFNVAALGLDVAALAVGGAVGAVAASLSIPLLGIGIGATAIASNLGQIMDKAAGIGRLLSEIYYAYQLSYESSGSVLQFPPQAVITELNLLNRSVKFDGQKFYPWKGGPLESPKFDSDPANRHNSINIPRAFQCPAVGSVWGALPEAVVLPCSPICYYGYEYQLGSAGYPPLSVTRYPQLHDRLAQQLEYDAHGNRVFYLFSTPNLPQILYKLFPGYMPTTVKVQLAEPVRQLVVPDLPPEWKAKISYEVIAPQGQYHIRLTPGLVAVNFDQAHGWEQVTWTVQALWVRVAQIRFVEKPAQSIDSAPELRVDGIALNKFDGFIELTEGLFRIDWLSRSLHLVAITLDYAKDSEKASAQVGSAGQTPSAIPSSVLLYLRDQVKNKRSIPAYVPLLKFRVPFNSASQPVFTTAYYDTARDRLLYARNLPKDINEGLMLGGVSPRHAWFYHPDRATVWRVDVLTGTVVQRYRLKNPREGSTIVECRQSADGTLHVSQKLAGSDLYGVTTVEYRITEQAVELTGCKVRFSSENYSFQPQAALRYIDVPFEDATAGNTAQVSEWSYAPFIVVEGYAGSRLWDRAWINIRTGKRCQAEHDLGWPEDMQILTPSDLQNTAVLFYSKQDQTISRGIEPRVGYFENVVIERDVVEITQTDKHYIATKADGRLYEIDILDVPPAASIPDAVALEYGIPPLTIRSDEQWRDRKDNPGILRFAGVGQHWLGRNPDWLSALPALAKEYKASPFPIIGLSGVSGDVFLAAWCIEEKVALADLGHARELSLLGLTPDRDAVWLLDVTAGQLYRQPLVNIEALRGAFASGHRLLDSGQLVKAQKVWPQWAFTQVQRQGEALIAQTRDGVNLQLLDNQPARIIGVENRWSSMPEQTEEQLRARLRTLLSGHDHAPVLQVERFADRYAYYVAELDHLFVLSGRSDGQWAVFLGTRGAESPLLFDPADQLIFSADPKEHVWLPESYTHRDEEVMALEVGDDLTEVSTLLPEGIDTLLLTYGAQTVGYRISQEDWQRLACIVVDVRRPGAAATTEPCLLDLGLEACGHWLLSRVEANVVLTDPDTGRSLIVRNFTAQDSLEMAVGIAGEKFIFALADGLKAFATVRGDESIASLAAVVQALR</sequence>
<dbReference type="Gene3D" id="3.90.550.20">
    <property type="match status" value="1"/>
</dbReference>
<evidence type="ECO:0000259" key="2">
    <source>
        <dbReference type="Pfam" id="PF12919"/>
    </source>
</evidence>
<gene>
    <name evidence="4" type="ORF">HU739_014490</name>
</gene>
<dbReference type="Proteomes" id="UP000631521">
    <property type="component" value="Chromosome"/>
</dbReference>
<dbReference type="KEGG" id="phv:HU739_014490"/>
<dbReference type="SUPFAM" id="SSF53448">
    <property type="entry name" value="Nucleotide-diphospho-sugar transferases"/>
    <property type="match status" value="1"/>
</dbReference>
<dbReference type="Pfam" id="PF12919">
    <property type="entry name" value="TcdA_TcdB"/>
    <property type="match status" value="1"/>
</dbReference>
<keyword evidence="1" id="KW-1133">Transmembrane helix</keyword>
<reference evidence="4 5" key="1">
    <citation type="journal article" date="2020" name="Microorganisms">
        <title>Reliable Identification of Environmental Pseudomonas Isolates Using the rpoD Gene.</title>
        <authorList>
            <consortium name="The Broad Institute Genome Sequencing Platform"/>
            <person name="Girard L."/>
            <person name="Lood C."/>
            <person name="Rokni-Zadeh H."/>
            <person name="van Noort V."/>
            <person name="Lavigne R."/>
            <person name="De Mot R."/>
        </authorList>
    </citation>
    <scope>NUCLEOTIDE SEQUENCE [LARGE SCALE GENOMIC DNA]</scope>
    <source>
        <strain evidence="4 5">SWRI65</strain>
    </source>
</reference>
<evidence type="ECO:0008006" key="6">
    <source>
        <dbReference type="Google" id="ProtNLM"/>
    </source>
</evidence>
<dbReference type="InterPro" id="IPR024770">
    <property type="entry name" value="TcdA/TcdB_cat"/>
</dbReference>
<feature type="domain" description="TcdA/TcdB toxin pore forming" evidence="3">
    <location>
        <begin position="1047"/>
        <end position="1707"/>
    </location>
</feature>
<keyword evidence="1" id="KW-0812">Transmembrane</keyword>
<accession>A0A9E6NWI0</accession>
<dbReference type="InterPro" id="IPR029044">
    <property type="entry name" value="Nucleotide-diphossugar_trans"/>
</dbReference>
<reference evidence="4 5" key="2">
    <citation type="journal article" date="2021" name="Microorganisms">
        <title>The Ever-Expanding Pseudomonas Genus: Description of 43 New Species and Partition of the Pseudomonas putida Group.</title>
        <authorList>
            <person name="Girard L."/>
            <person name="Lood C."/>
            <person name="Hofte M."/>
            <person name="Vandamme P."/>
            <person name="Rokni-Zadeh H."/>
            <person name="van Noort V."/>
            <person name="Lavigne R."/>
            <person name="De Mot R."/>
        </authorList>
    </citation>
    <scope>NUCLEOTIDE SEQUENCE [LARGE SCALE GENOMIC DNA]</scope>
    <source>
        <strain evidence="4 5">SWRI65</strain>
    </source>
</reference>
<dbReference type="InterPro" id="IPR024769">
    <property type="entry name" value="TcdA/TcdB_pore_forming"/>
</dbReference>
<name>A0A9E6NWI0_9PSED</name>
<evidence type="ECO:0000259" key="3">
    <source>
        <dbReference type="Pfam" id="PF12920"/>
    </source>
</evidence>
<evidence type="ECO:0000313" key="4">
    <source>
        <dbReference type="EMBL" id="QXI15133.1"/>
    </source>
</evidence>
<evidence type="ECO:0000313" key="5">
    <source>
        <dbReference type="Proteomes" id="UP000631521"/>
    </source>
</evidence>
<keyword evidence="5" id="KW-1185">Reference proteome</keyword>
<evidence type="ECO:0000256" key="1">
    <source>
        <dbReference type="SAM" id="Phobius"/>
    </source>
</evidence>
<dbReference type="Pfam" id="PF12920">
    <property type="entry name" value="TcdA_TcdB_pore"/>
    <property type="match status" value="1"/>
</dbReference>
<dbReference type="CDD" id="cd20495">
    <property type="entry name" value="C58_PaToxP-like"/>
    <property type="match status" value="1"/>
</dbReference>
<proteinExistence type="predicted"/>
<feature type="domain" description="GT44" evidence="2">
    <location>
        <begin position="110"/>
        <end position="495"/>
    </location>
</feature>
<organism evidence="4 5">
    <name type="scientific">Pseudomonas hamedanensis</name>
    <dbReference type="NCBI Taxonomy" id="2745504"/>
    <lineage>
        <taxon>Bacteria</taxon>
        <taxon>Pseudomonadati</taxon>
        <taxon>Pseudomonadota</taxon>
        <taxon>Gammaproteobacteria</taxon>
        <taxon>Pseudomonadales</taxon>
        <taxon>Pseudomonadaceae</taxon>
        <taxon>Pseudomonas</taxon>
    </lineage>
</organism>